<reference evidence="3" key="1">
    <citation type="journal article" date="2022" name="Int. J. Mol. Sci.">
        <title>Draft Genome of Tanacetum Coccineum: Genomic Comparison of Closely Related Tanacetum-Family Plants.</title>
        <authorList>
            <person name="Yamashiro T."/>
            <person name="Shiraishi A."/>
            <person name="Nakayama K."/>
            <person name="Satake H."/>
        </authorList>
    </citation>
    <scope>NUCLEOTIDE SEQUENCE</scope>
</reference>
<sequence>MDKGFTAKAYPDVQENLKLTIDEQVIPEEPVSSTGTLSSLQHLAKDFSFGDQFLNDKPSEADNEKTTADTEAESMVSVTIQQDISVIPPMTSPVIGPVPRPDSPNVHWPLPTTTTTTATTTTTLPLPPQPQQGPSDPILIKRMGELEEFIANLVEENQALETRLDKQGSRINKLENMDLPKMIREQTVEFIDSQEIDRKINESVKEVVISSVKHAMRAPLRARFKDLPTSDMKEILLQRMLEENYDKGHANHRVAYEALQDSIRRDESEDFDVDKAQEETKKKSKQDSPNTPPGSPPSPPPPPPPPSGASGASGTTGASDSAQAPPPPPPSSSTHQGGQSTSTAAPSSSKTAASAEYSAWTTTDTRIKPSITTIPNDLYMDDETTVDEQAYSSGDEVGRDHIPTVNLKGSLVKPLTEDKTRPLQNLLDYSIICLTIHLTTGFLL</sequence>
<feature type="compositionally biased region" description="Low complexity" evidence="2">
    <location>
        <begin position="109"/>
        <end position="124"/>
    </location>
</feature>
<evidence type="ECO:0000256" key="2">
    <source>
        <dbReference type="SAM" id="MobiDB-lite"/>
    </source>
</evidence>
<feature type="compositionally biased region" description="Basic and acidic residues" evidence="2">
    <location>
        <begin position="266"/>
        <end position="281"/>
    </location>
</feature>
<feature type="region of interest" description="Disordered" evidence="2">
    <location>
        <begin position="266"/>
        <end position="352"/>
    </location>
</feature>
<organism evidence="3 4">
    <name type="scientific">Tanacetum coccineum</name>
    <dbReference type="NCBI Taxonomy" id="301880"/>
    <lineage>
        <taxon>Eukaryota</taxon>
        <taxon>Viridiplantae</taxon>
        <taxon>Streptophyta</taxon>
        <taxon>Embryophyta</taxon>
        <taxon>Tracheophyta</taxon>
        <taxon>Spermatophyta</taxon>
        <taxon>Magnoliopsida</taxon>
        <taxon>eudicotyledons</taxon>
        <taxon>Gunneridae</taxon>
        <taxon>Pentapetalae</taxon>
        <taxon>asterids</taxon>
        <taxon>campanulids</taxon>
        <taxon>Asterales</taxon>
        <taxon>Asteraceae</taxon>
        <taxon>Asteroideae</taxon>
        <taxon>Anthemideae</taxon>
        <taxon>Anthemidinae</taxon>
        <taxon>Tanacetum</taxon>
    </lineage>
</organism>
<dbReference type="EMBL" id="BQNB010018483">
    <property type="protein sequence ID" value="GJT74923.1"/>
    <property type="molecule type" value="Genomic_DNA"/>
</dbReference>
<keyword evidence="1" id="KW-0175">Coiled coil</keyword>
<name>A0ABQ5GGR5_9ASTR</name>
<accession>A0ABQ5GGR5</accession>
<feature type="coiled-coil region" evidence="1">
    <location>
        <begin position="143"/>
        <end position="177"/>
    </location>
</feature>
<gene>
    <name evidence="3" type="ORF">Tco_1041648</name>
</gene>
<proteinExistence type="predicted"/>
<dbReference type="Proteomes" id="UP001151760">
    <property type="component" value="Unassembled WGS sequence"/>
</dbReference>
<feature type="compositionally biased region" description="Low complexity" evidence="2">
    <location>
        <begin position="308"/>
        <end position="323"/>
    </location>
</feature>
<protein>
    <submittedName>
        <fullName evidence="3">Uncharacterized protein</fullName>
    </submittedName>
</protein>
<feature type="region of interest" description="Disordered" evidence="2">
    <location>
        <begin position="102"/>
        <end position="134"/>
    </location>
</feature>
<reference evidence="3" key="2">
    <citation type="submission" date="2022-01" db="EMBL/GenBank/DDBJ databases">
        <authorList>
            <person name="Yamashiro T."/>
            <person name="Shiraishi A."/>
            <person name="Satake H."/>
            <person name="Nakayama K."/>
        </authorList>
    </citation>
    <scope>NUCLEOTIDE SEQUENCE</scope>
</reference>
<evidence type="ECO:0000256" key="1">
    <source>
        <dbReference type="SAM" id="Coils"/>
    </source>
</evidence>
<comment type="caution">
    <text evidence="3">The sequence shown here is derived from an EMBL/GenBank/DDBJ whole genome shotgun (WGS) entry which is preliminary data.</text>
</comment>
<evidence type="ECO:0000313" key="4">
    <source>
        <dbReference type="Proteomes" id="UP001151760"/>
    </source>
</evidence>
<evidence type="ECO:0000313" key="3">
    <source>
        <dbReference type="EMBL" id="GJT74923.1"/>
    </source>
</evidence>
<keyword evidence="4" id="KW-1185">Reference proteome</keyword>
<feature type="compositionally biased region" description="Pro residues" evidence="2">
    <location>
        <begin position="290"/>
        <end position="307"/>
    </location>
</feature>
<feature type="compositionally biased region" description="Low complexity" evidence="2">
    <location>
        <begin position="332"/>
        <end position="352"/>
    </location>
</feature>